<dbReference type="PANTHER" id="PTHR34374:SF1">
    <property type="entry name" value="LARGE RIBOSOMAL RNA SUBUNIT ACCUMULATION PROTEIN YCED HOMOLOG 1, CHLOROPLASTIC"/>
    <property type="match status" value="1"/>
</dbReference>
<accession>Q01RP0</accession>
<dbReference type="HOGENOM" id="CLU_100236_1_0_0"/>
<reference evidence="1" key="1">
    <citation type="submission" date="2006-10" db="EMBL/GenBank/DDBJ databases">
        <title>Complete sequence of Solibacter usitatus Ellin6076.</title>
        <authorList>
            <consortium name="US DOE Joint Genome Institute"/>
            <person name="Copeland A."/>
            <person name="Lucas S."/>
            <person name="Lapidus A."/>
            <person name="Barry K."/>
            <person name="Detter J.C."/>
            <person name="Glavina del Rio T."/>
            <person name="Hammon N."/>
            <person name="Israni S."/>
            <person name="Dalin E."/>
            <person name="Tice H."/>
            <person name="Pitluck S."/>
            <person name="Thompson L.S."/>
            <person name="Brettin T."/>
            <person name="Bruce D."/>
            <person name="Han C."/>
            <person name="Tapia R."/>
            <person name="Gilna P."/>
            <person name="Schmutz J."/>
            <person name="Larimer F."/>
            <person name="Land M."/>
            <person name="Hauser L."/>
            <person name="Kyrpides N."/>
            <person name="Mikhailova N."/>
            <person name="Janssen P.H."/>
            <person name="Kuske C.R."/>
            <person name="Richardson P."/>
        </authorList>
    </citation>
    <scope>NUCLEOTIDE SEQUENCE</scope>
    <source>
        <strain evidence="1">Ellin6076</strain>
    </source>
</reference>
<dbReference type="AlphaFoldDB" id="Q01RP0"/>
<name>Q01RP0_SOLUE</name>
<evidence type="ECO:0008006" key="2">
    <source>
        <dbReference type="Google" id="ProtNLM"/>
    </source>
</evidence>
<organism evidence="1">
    <name type="scientific">Solibacter usitatus (strain Ellin6076)</name>
    <dbReference type="NCBI Taxonomy" id="234267"/>
    <lineage>
        <taxon>Bacteria</taxon>
        <taxon>Pseudomonadati</taxon>
        <taxon>Acidobacteriota</taxon>
        <taxon>Terriglobia</taxon>
        <taxon>Bryobacterales</taxon>
        <taxon>Solibacteraceae</taxon>
        <taxon>Candidatus Solibacter</taxon>
    </lineage>
</organism>
<proteinExistence type="predicted"/>
<evidence type="ECO:0000313" key="1">
    <source>
        <dbReference type="EMBL" id="ABJ87680.1"/>
    </source>
</evidence>
<dbReference type="Pfam" id="PF02620">
    <property type="entry name" value="YceD"/>
    <property type="match status" value="1"/>
</dbReference>
<gene>
    <name evidence="1" type="ordered locus">Acid_6760</name>
</gene>
<dbReference type="eggNOG" id="COG1399">
    <property type="taxonomic scope" value="Bacteria"/>
</dbReference>
<dbReference type="InParanoid" id="Q01RP0"/>
<dbReference type="KEGG" id="sus:Acid_6760"/>
<dbReference type="PANTHER" id="PTHR34374">
    <property type="entry name" value="LARGE RIBOSOMAL RNA SUBUNIT ACCUMULATION PROTEIN YCED HOMOLOG 1, CHLOROPLASTIC"/>
    <property type="match status" value="1"/>
</dbReference>
<protein>
    <recommendedName>
        <fullName evidence="2">DUF177 domain-containing protein</fullName>
    </recommendedName>
</protein>
<dbReference type="STRING" id="234267.Acid_6760"/>
<dbReference type="EMBL" id="CP000473">
    <property type="protein sequence ID" value="ABJ87680.1"/>
    <property type="molecule type" value="Genomic_DNA"/>
</dbReference>
<dbReference type="InterPro" id="IPR003772">
    <property type="entry name" value="YceD"/>
</dbReference>
<sequence length="174" mass="19311">MFLSVKEMELRKIRFDETLAPGQIDFSGEDLEQGSPLHATGTAELMPETDTEVRVRGSYTVEMVAQCDRCLARARFPLSASFDLFYQSVADLAAEDEVEIDPGEAEIGFYVGGGLELEDILREQVLLALPMQRVCSETCKGFCPVCGKNRNETACDCKTEGTDDRWGALRNLEI</sequence>